<dbReference type="SUPFAM" id="SSF52047">
    <property type="entry name" value="RNI-like"/>
    <property type="match status" value="1"/>
</dbReference>
<feature type="domain" description="Leucine-rich repeat-containing N-terminal plant-type" evidence="7">
    <location>
        <begin position="784"/>
        <end position="802"/>
    </location>
</feature>
<keyword evidence="2" id="KW-1003">Cell membrane</keyword>
<dbReference type="Pfam" id="PF13855">
    <property type="entry name" value="LRR_8"/>
    <property type="match status" value="1"/>
</dbReference>
<dbReference type="Pfam" id="PF08263">
    <property type="entry name" value="LRRNT_2"/>
    <property type="match status" value="4"/>
</dbReference>
<keyword evidence="9" id="KW-1185">Reference proteome</keyword>
<dbReference type="GO" id="GO:0004722">
    <property type="term" value="F:protein serine/threonine phosphatase activity"/>
    <property type="evidence" value="ECO:0007669"/>
    <property type="project" value="UniProtKB-EC"/>
</dbReference>
<dbReference type="GO" id="GO:0005886">
    <property type="term" value="C:plasma membrane"/>
    <property type="evidence" value="ECO:0007669"/>
    <property type="project" value="UniProtKB-SubCell"/>
</dbReference>
<reference evidence="8 9" key="1">
    <citation type="journal article" date="2015" name="Plant Cell">
        <title>Oil accumulation by the oleaginous diatom Fistulifera solaris as revealed by the genome and transcriptome.</title>
        <authorList>
            <person name="Tanaka T."/>
            <person name="Maeda Y."/>
            <person name="Veluchamy A."/>
            <person name="Tanaka M."/>
            <person name="Abida H."/>
            <person name="Marechal E."/>
            <person name="Bowler C."/>
            <person name="Muto M."/>
            <person name="Sunaga Y."/>
            <person name="Tanaka M."/>
            <person name="Yoshino T."/>
            <person name="Taniguchi T."/>
            <person name="Fukuda Y."/>
            <person name="Nemoto M."/>
            <person name="Matsumoto M."/>
            <person name="Wong P.S."/>
            <person name="Aburatani S."/>
            <person name="Fujibuchi W."/>
        </authorList>
    </citation>
    <scope>NUCLEOTIDE SEQUENCE [LARGE SCALE GENOMIC DNA]</scope>
    <source>
        <strain evidence="8 9">JPCC DA0580</strain>
    </source>
</reference>
<feature type="domain" description="Leucine-rich repeat-containing N-terminal plant-type" evidence="7">
    <location>
        <begin position="1532"/>
        <end position="1548"/>
    </location>
</feature>
<feature type="transmembrane region" description="Helical" evidence="6">
    <location>
        <begin position="1825"/>
        <end position="1843"/>
    </location>
</feature>
<proteinExistence type="predicted"/>
<keyword evidence="6" id="KW-0472">Membrane</keyword>
<comment type="subcellular location">
    <subcellularLocation>
        <location evidence="1">Cell membrane</location>
    </subcellularLocation>
</comment>
<evidence type="ECO:0000313" key="8">
    <source>
        <dbReference type="EMBL" id="GAX18858.1"/>
    </source>
</evidence>
<dbReference type="OrthoDB" id="676979at2759"/>
<evidence type="ECO:0000256" key="4">
    <source>
        <dbReference type="ARBA" id="ARBA00022729"/>
    </source>
</evidence>
<dbReference type="SMART" id="SM00369">
    <property type="entry name" value="LRR_TYP"/>
    <property type="match status" value="11"/>
</dbReference>
<dbReference type="EMBL" id="BDSP01000132">
    <property type="protein sequence ID" value="GAX18858.1"/>
    <property type="molecule type" value="Genomic_DNA"/>
</dbReference>
<protein>
    <submittedName>
        <fullName evidence="8">PH domain and leucine-rich repeat-containing protein phosphatase</fullName>
        <ecNumber evidence="8">3.1.3.16</ecNumber>
    </submittedName>
</protein>
<dbReference type="EC" id="3.1.3.16" evidence="8"/>
<keyword evidence="3" id="KW-0433">Leucine-rich repeat</keyword>
<comment type="caution">
    <text evidence="8">The sequence shown here is derived from an EMBL/GenBank/DDBJ whole genome shotgun (WGS) entry which is preliminary data.</text>
</comment>
<dbReference type="PANTHER" id="PTHR48060">
    <property type="entry name" value="DNA DAMAGE-REPAIR/TOLERATION PROTEIN DRT100"/>
    <property type="match status" value="1"/>
</dbReference>
<evidence type="ECO:0000259" key="7">
    <source>
        <dbReference type="Pfam" id="PF08263"/>
    </source>
</evidence>
<evidence type="ECO:0000256" key="2">
    <source>
        <dbReference type="ARBA" id="ARBA00022475"/>
    </source>
</evidence>
<organism evidence="8 9">
    <name type="scientific">Fistulifera solaris</name>
    <name type="common">Oleaginous diatom</name>
    <dbReference type="NCBI Taxonomy" id="1519565"/>
    <lineage>
        <taxon>Eukaryota</taxon>
        <taxon>Sar</taxon>
        <taxon>Stramenopiles</taxon>
        <taxon>Ochrophyta</taxon>
        <taxon>Bacillariophyta</taxon>
        <taxon>Bacillariophyceae</taxon>
        <taxon>Bacillariophycidae</taxon>
        <taxon>Naviculales</taxon>
        <taxon>Naviculaceae</taxon>
        <taxon>Fistulifera</taxon>
    </lineage>
</organism>
<dbReference type="InterPro" id="IPR001611">
    <property type="entry name" value="Leu-rich_rpt"/>
</dbReference>
<dbReference type="InParanoid" id="A0A1Z5JYG5"/>
<dbReference type="Proteomes" id="UP000198406">
    <property type="component" value="Unassembled WGS sequence"/>
</dbReference>
<dbReference type="InterPro" id="IPR003591">
    <property type="entry name" value="Leu-rich_rpt_typical-subtyp"/>
</dbReference>
<keyword evidence="4" id="KW-0732">Signal</keyword>
<dbReference type="InterPro" id="IPR032675">
    <property type="entry name" value="LRR_dom_sf"/>
</dbReference>
<evidence type="ECO:0000256" key="3">
    <source>
        <dbReference type="ARBA" id="ARBA00022614"/>
    </source>
</evidence>
<keyword evidence="6" id="KW-1133">Transmembrane helix</keyword>
<sequence>MNTTTINAKDILRQFYQATNGPHWKHQDGWSFSESVCDAYGILCNAAQQIQVIGLAGNQLQGTVPSILWTLPDLQAVDLSYNSIQIQEWAPSSTLRRLRLSATALQTMPAHYFSHLEELFLDQCELIGNNQTFEALVTGLPTTLQSLHLSSSQLQGTLPPSLGRRLTNLRHLYLQENELSGTLPAVLGELVSLQSLDVSDNPNMMSSTLPTEWNQLRSLQTLLLNRVQLQGTLPAWPDLTQLEVLEAMGNALNGSLPVSFLEHRPHRPLTLRLSSNQLTGSIPLSFLNIPQLHIDLTENRITSIDEAFCTQREWMSGQVGAWLEEQGPTANGCDAILCPAGTYQTQGRVTEGRQPCLPCPEHNQYMGQTECVSNLTMNEEVLILNELFVATGGHYHWNESLTQNWTRSGVPLCDREGVVCGWPTPERNSGVTELRLKDFGLTGTIPSRVYQLPKLRALDVSFNPVEVDFRGIEQAEILEIVKLTQTHVNSLAGIEHVGPLLHELHWDQNRVEGPLPVEELKQLKSLRKLYLGENRFSGTLPSELFTSLTQLITLSIHDNSRLIGSLPTTLGLLKDLQIFDAHKCSWGGSLPTQLEQLTNLRRLSLSQGSLDGRLLAFSQSPHLSELYLSRNHFSGSIPAGLLGSVEASVSLRVDVSFNRLTGSIPSQLLGFQKLNLDVVGNEMTSLLDVCDTGSSAIPSEWMNGAVVATSPSCDAIACRPGYASLYGRVIQGNANSTCQPCVETDEAPFYGSIHCLNLAAQRERRTLVSFYEATQGTTGWIVDTDWLSDDVPMCNWLGVVCDEHQQQVKQLNLEYNGLSLDDPSTDVMQILSHGVPMLEQLDLKGNTELNLRFENISKDWKLHVLAVSATNLTSMNGLATLAGSLSTLLAADNALQGEISTEIFALTNLKHLFLSYNQMSGSLSSKVGMLSSLESLYWSNNNLSGTLPTELAKLTDLRQLIMNENALQGPLPTELSEMSKLEQLWLQQQNGKYPLGGRLPSFANAAQLWYMDLSNNGLSGSLPTNFLKHSKRLADSITILLQSNDLTGTVPTSLSRFSSLYIDLGDNKITDLPPVLCDNTNWMNGEMLPGVCDYVMCPPATYNLAGRQTSSEEPCISCPAELADTNVFWGRSFCMEIESEQSVLEKLYLSTSGKSWLNHTNWLSDRPICSWHGIVCVGDQNDNKGVTGIYLAGNALHGALPTQIWALPLLTSVQVNDNSELIVDFRGTSLLTSVSLLQELNVANTSLAYGLEGLTHFKRLRSFTATHLTGRFPSELMTLGQLQSVDVTNCHLIGTLPTFEFPRIPQWKQFYAPYNDFHGSIPESWGQLSLLEELDFNENLLSGSVPSSIANLPHLKALSLKRKEKPGQKLSGLIPSFAEASELESLDLAFNEFSGIPDDFLQSAFRVHYIAMSHNAIQGTLPSSLDYLPSNLTILMEENQISGVPLELCDNKEWMLGRVGEVGNCQAILCPPKTWAPTGRSVDDEPCRPCEEAYSATQYYGSTQCLPAVDDRSILVELYQATRGPDWVRHDFWNTRTNVCEWYGVGCDSRRNIILLNLEHNGLLGSIPSSLWRLPKLQYLNLGYNQLTISLELSYRAESLLVLSLNAAGHVDLTGLDRLSTLSVLELSSNGLSGSFPTEILAVSNLRILRLQDNQLTGTIPSSFASLNHLRVLHVQQNRFVGPVPALTRSVSLEDVNLSNNRFQGSIPADFLSHVPIFSNKTIHINLSHNQLTGEIPESLTRFEFFNLTLGGNQITSFSSEFCDKQNWNEGKGCHGILCPPRTWSSTGYQSRTESCRPCRSVDAAAVNWYGQTTCLDESSVASSHLWTIFLGGLVLISLYLLVA</sequence>
<evidence type="ECO:0000256" key="1">
    <source>
        <dbReference type="ARBA" id="ARBA00004236"/>
    </source>
</evidence>
<keyword evidence="6" id="KW-0812">Transmembrane</keyword>
<feature type="domain" description="Leucine-rich repeat-containing N-terminal plant-type" evidence="7">
    <location>
        <begin position="398"/>
        <end position="420"/>
    </location>
</feature>
<name>A0A1Z5JYG5_FISSO</name>
<dbReference type="InterPro" id="IPR013210">
    <property type="entry name" value="LRR_N_plant-typ"/>
</dbReference>
<dbReference type="Gene3D" id="3.80.10.10">
    <property type="entry name" value="Ribonuclease Inhibitor"/>
    <property type="match status" value="8"/>
</dbReference>
<dbReference type="PANTHER" id="PTHR48060:SF21">
    <property type="entry name" value="L DOMAIN-LIKE PROTEIN"/>
    <property type="match status" value="1"/>
</dbReference>
<dbReference type="Pfam" id="PF00560">
    <property type="entry name" value="LRR_1"/>
    <property type="match status" value="8"/>
</dbReference>
<feature type="domain" description="Leucine-rich repeat-containing N-terminal plant-type" evidence="7">
    <location>
        <begin position="1160"/>
        <end position="1176"/>
    </location>
</feature>
<evidence type="ECO:0000313" key="9">
    <source>
        <dbReference type="Proteomes" id="UP000198406"/>
    </source>
</evidence>
<evidence type="ECO:0000256" key="6">
    <source>
        <dbReference type="SAM" id="Phobius"/>
    </source>
</evidence>
<dbReference type="InterPro" id="IPR053211">
    <property type="entry name" value="DNA_repair-toleration"/>
</dbReference>
<dbReference type="SUPFAM" id="SSF52058">
    <property type="entry name" value="L domain-like"/>
    <property type="match status" value="4"/>
</dbReference>
<keyword evidence="5" id="KW-0677">Repeat</keyword>
<dbReference type="FunFam" id="3.80.10.10:FF:000383">
    <property type="entry name" value="Leucine-rich repeat receptor protein kinase EMS1"/>
    <property type="match status" value="1"/>
</dbReference>
<evidence type="ECO:0000256" key="5">
    <source>
        <dbReference type="ARBA" id="ARBA00022737"/>
    </source>
</evidence>
<dbReference type="SUPFAM" id="SSF52075">
    <property type="entry name" value="Outer arm dynein light chain 1"/>
    <property type="match status" value="1"/>
</dbReference>
<dbReference type="FunFam" id="3.80.10.10:FF:000041">
    <property type="entry name" value="LRR receptor-like serine/threonine-protein kinase ERECTA"/>
    <property type="match status" value="1"/>
</dbReference>
<keyword evidence="8" id="KW-0378">Hydrolase</keyword>
<gene>
    <name evidence="8" type="ORF">FisN_26Hh160</name>
</gene>
<accession>A0A1Z5JYG5</accession>